<dbReference type="EMBL" id="PXYW01000044">
    <property type="protein sequence ID" value="PSR32348.1"/>
    <property type="molecule type" value="Genomic_DNA"/>
</dbReference>
<proteinExistence type="inferred from homology"/>
<protein>
    <recommendedName>
        <fullName evidence="3">Molybdopterin synthase sulfur carrier subunit</fullName>
    </recommendedName>
</protein>
<comment type="caution">
    <text evidence="4">The sequence shown here is derived from an EMBL/GenBank/DDBJ whole genome shotgun (WGS) entry which is preliminary data.</text>
</comment>
<organism evidence="4 5">
    <name type="scientific">Sulfobacillus benefaciens</name>
    <dbReference type="NCBI Taxonomy" id="453960"/>
    <lineage>
        <taxon>Bacteria</taxon>
        <taxon>Bacillati</taxon>
        <taxon>Bacillota</taxon>
        <taxon>Clostridia</taxon>
        <taxon>Eubacteriales</taxon>
        <taxon>Clostridiales Family XVII. Incertae Sedis</taxon>
        <taxon>Sulfobacillus</taxon>
    </lineage>
</organism>
<dbReference type="Pfam" id="PF02597">
    <property type="entry name" value="ThiS"/>
    <property type="match status" value="1"/>
</dbReference>
<evidence type="ECO:0000256" key="3">
    <source>
        <dbReference type="ARBA" id="ARBA00024247"/>
    </source>
</evidence>
<dbReference type="PANTHER" id="PTHR33359:SF1">
    <property type="entry name" value="MOLYBDOPTERIN SYNTHASE SULFUR CARRIER SUBUNIT"/>
    <property type="match status" value="1"/>
</dbReference>
<dbReference type="InterPro" id="IPR044672">
    <property type="entry name" value="MOCS2A"/>
</dbReference>
<reference evidence="4 5" key="1">
    <citation type="journal article" date="2014" name="BMC Genomics">
        <title>Comparison of environmental and isolate Sulfobacillus genomes reveals diverse carbon, sulfur, nitrogen, and hydrogen metabolisms.</title>
        <authorList>
            <person name="Justice N.B."/>
            <person name="Norman A."/>
            <person name="Brown C.T."/>
            <person name="Singh A."/>
            <person name="Thomas B.C."/>
            <person name="Banfield J.F."/>
        </authorList>
    </citation>
    <scope>NUCLEOTIDE SEQUENCE [LARGE SCALE GENOMIC DNA]</scope>
    <source>
        <strain evidence="4">AMDSBA4</strain>
    </source>
</reference>
<evidence type="ECO:0000313" key="5">
    <source>
        <dbReference type="Proteomes" id="UP000242972"/>
    </source>
</evidence>
<sequence length="84" mass="9445">MNSNTVTVTTLFFSFAADRMNGRRKTFDLPRGTTLGDMVHQYLEPVLGPESRNWLYSVNEEWASWDTHLENGDEIAVIPPVSGG</sequence>
<dbReference type="InterPro" id="IPR016155">
    <property type="entry name" value="Mopterin_synth/thiamin_S_b"/>
</dbReference>
<dbReference type="InterPro" id="IPR003749">
    <property type="entry name" value="ThiS/MoaD-like"/>
</dbReference>
<accession>A0A2T2XD11</accession>
<evidence type="ECO:0000256" key="2">
    <source>
        <dbReference type="ARBA" id="ARBA00024200"/>
    </source>
</evidence>
<dbReference type="Proteomes" id="UP000242972">
    <property type="component" value="Unassembled WGS sequence"/>
</dbReference>
<dbReference type="SUPFAM" id="SSF54285">
    <property type="entry name" value="MoaD/ThiS"/>
    <property type="match status" value="1"/>
</dbReference>
<evidence type="ECO:0000256" key="1">
    <source>
        <dbReference type="ARBA" id="ARBA00022741"/>
    </source>
</evidence>
<dbReference type="AlphaFoldDB" id="A0A2T2XD11"/>
<dbReference type="PANTHER" id="PTHR33359">
    <property type="entry name" value="MOLYBDOPTERIN SYNTHASE SULFUR CARRIER SUBUNIT"/>
    <property type="match status" value="1"/>
</dbReference>
<dbReference type="InterPro" id="IPR012675">
    <property type="entry name" value="Beta-grasp_dom_sf"/>
</dbReference>
<keyword evidence="1" id="KW-0547">Nucleotide-binding</keyword>
<evidence type="ECO:0000313" key="4">
    <source>
        <dbReference type="EMBL" id="PSR32348.1"/>
    </source>
</evidence>
<comment type="similarity">
    <text evidence="2">Belongs to the MoaD family.</text>
</comment>
<dbReference type="CDD" id="cd00754">
    <property type="entry name" value="Ubl_MoaD"/>
    <property type="match status" value="1"/>
</dbReference>
<dbReference type="GO" id="GO:0000166">
    <property type="term" value="F:nucleotide binding"/>
    <property type="evidence" value="ECO:0007669"/>
    <property type="project" value="UniProtKB-KW"/>
</dbReference>
<dbReference type="GO" id="GO:1990133">
    <property type="term" value="C:molybdopterin adenylyltransferase complex"/>
    <property type="evidence" value="ECO:0007669"/>
    <property type="project" value="TreeGrafter"/>
</dbReference>
<dbReference type="GO" id="GO:0006777">
    <property type="term" value="P:Mo-molybdopterin cofactor biosynthetic process"/>
    <property type="evidence" value="ECO:0007669"/>
    <property type="project" value="InterPro"/>
</dbReference>
<dbReference type="Gene3D" id="3.10.20.30">
    <property type="match status" value="1"/>
</dbReference>
<gene>
    <name evidence="4" type="ORF">C7B46_14760</name>
</gene>
<name>A0A2T2XD11_9FIRM</name>